<sequence length="53" mass="6051">MVLLIALIALSAWAAIATVVELRRDGYRRTPTDWSRVTGRDVHQEAQSTHVYR</sequence>
<proteinExistence type="predicted"/>
<gene>
    <name evidence="1" type="ORF">ABS642_16575</name>
</gene>
<dbReference type="RefSeq" id="WP_350350989.1">
    <property type="nucleotide sequence ID" value="NZ_CP158357.1"/>
</dbReference>
<accession>A0AAU7VTS9</accession>
<dbReference type="EMBL" id="CP158357">
    <property type="protein sequence ID" value="XBX77512.1"/>
    <property type="molecule type" value="Genomic_DNA"/>
</dbReference>
<dbReference type="AlphaFoldDB" id="A0AAU7VTS9"/>
<protein>
    <submittedName>
        <fullName evidence="1">Uncharacterized protein</fullName>
    </submittedName>
</protein>
<organism evidence="1">
    <name type="scientific">Microbacterium sp. A8/3-1</name>
    <dbReference type="NCBI Taxonomy" id="3160749"/>
    <lineage>
        <taxon>Bacteria</taxon>
        <taxon>Bacillati</taxon>
        <taxon>Actinomycetota</taxon>
        <taxon>Actinomycetes</taxon>
        <taxon>Micrococcales</taxon>
        <taxon>Microbacteriaceae</taxon>
        <taxon>Microbacterium</taxon>
    </lineage>
</organism>
<reference evidence="1" key="1">
    <citation type="submission" date="2024-06" db="EMBL/GenBank/DDBJ databases">
        <title>Draft genome sequence of Microbacterium sp. strain A8/3-1, isolated from Oxytropis tragacanthoides Fisch. ex DC. Root nodules in the Altai region of Russia.</title>
        <authorList>
            <person name="Sazanova A."/>
            <person name="Guro P."/>
            <person name="Kuznetsova I."/>
            <person name="Belimov A."/>
            <person name="Safronova V."/>
        </authorList>
    </citation>
    <scope>NUCLEOTIDE SEQUENCE</scope>
    <source>
        <strain evidence="1">A8/3-1</strain>
    </source>
</reference>
<name>A0AAU7VTS9_9MICO</name>
<evidence type="ECO:0000313" key="1">
    <source>
        <dbReference type="EMBL" id="XBX77512.1"/>
    </source>
</evidence>